<gene>
    <name evidence="1" type="ORF">T190115A13A_30112</name>
</gene>
<proteinExistence type="predicted"/>
<reference evidence="1 2" key="1">
    <citation type="submission" date="2024-05" db="EMBL/GenBank/DDBJ databases">
        <authorList>
            <person name="Duchaud E."/>
        </authorList>
    </citation>
    <scope>NUCLEOTIDE SEQUENCE [LARGE SCALE GENOMIC DNA]</scope>
    <source>
        <strain evidence="1">Ena-SAMPLE-TAB-13-05-2024-13:56:06:370-140305</strain>
    </source>
</reference>
<evidence type="ECO:0000313" key="2">
    <source>
        <dbReference type="Proteomes" id="UP001497602"/>
    </source>
</evidence>
<dbReference type="Proteomes" id="UP001497602">
    <property type="component" value="Unassembled WGS sequence"/>
</dbReference>
<comment type="caution">
    <text evidence="1">The sequence shown here is derived from an EMBL/GenBank/DDBJ whole genome shotgun (WGS) entry which is preliminary data.</text>
</comment>
<dbReference type="Gene3D" id="2.40.160.60">
    <property type="entry name" value="Outer membrane protein transport protein (OMPP1/FadL/TodX)"/>
    <property type="match status" value="1"/>
</dbReference>
<keyword evidence="2" id="KW-1185">Reference proteome</keyword>
<organism evidence="1 2">
    <name type="scientific">Tenacibaculum vairaonense</name>
    <dbReference type="NCBI Taxonomy" id="3137860"/>
    <lineage>
        <taxon>Bacteria</taxon>
        <taxon>Pseudomonadati</taxon>
        <taxon>Bacteroidota</taxon>
        <taxon>Flavobacteriia</taxon>
        <taxon>Flavobacteriales</taxon>
        <taxon>Flavobacteriaceae</taxon>
        <taxon>Tenacibaculum</taxon>
    </lineage>
</organism>
<sequence>MIKRFIIGLFLVGTTTISAQRNSASPYSYFGIGENFDPVTVEQSSMGGIGVALKDSYHLNFTNPAANADLRYATYALGGNLTFLTLKEAQASQSGNSTSLRYVSLGFPIGKKAGFSAGLQPFSSVGYSLVNRIYDGSGNISSLTKFTGSGGTNRLYGSFGMYVLDGLSLGLEASFIFGNIENSIVNQRSGVMLATKQEEKLNIKGGQFKFGAQYKRELKNKLELSTGASVTFESDLSARGNERLYSLTFASSGAESPKKLSYDTSVSGNITLPFKAVFGVGLGKHNKWYVGLNQEYREAIANSSGINTTASSFQYEKGNKFSLGGYYIPKKNSISSYWDRVVYRAGVRFEKIGVLADGTGTGQNLTSINDFGINVGFGLPLPKQLSNVNLGFEYGQRGTTNNNLIKENYFNIKLSLSLNSFNWFQKRKID</sequence>
<protein>
    <recommendedName>
        <fullName evidence="3">Long-subunit fatty acid transport protein</fullName>
    </recommendedName>
</protein>
<evidence type="ECO:0000313" key="1">
    <source>
        <dbReference type="EMBL" id="CAL2107266.1"/>
    </source>
</evidence>
<accession>A0ABM9PNF7</accession>
<evidence type="ECO:0008006" key="3">
    <source>
        <dbReference type="Google" id="ProtNLM"/>
    </source>
</evidence>
<dbReference type="RefSeq" id="WP_348738912.1">
    <property type="nucleotide sequence ID" value="NZ_CAXJRC010000033.1"/>
</dbReference>
<dbReference type="EMBL" id="CAXJRC010000033">
    <property type="protein sequence ID" value="CAL2107266.1"/>
    <property type="molecule type" value="Genomic_DNA"/>
</dbReference>
<name>A0ABM9PNF7_9FLAO</name>